<evidence type="ECO:0000256" key="8">
    <source>
        <dbReference type="ARBA" id="ARBA00022833"/>
    </source>
</evidence>
<dbReference type="Pfam" id="PF06827">
    <property type="entry name" value="zf-FPG_IleRS"/>
    <property type="match status" value="1"/>
</dbReference>
<feature type="domain" description="FPG-type" evidence="16">
    <location>
        <begin position="248"/>
        <end position="282"/>
    </location>
</feature>
<feature type="binding site" evidence="15">
    <location>
        <position position="101"/>
    </location>
    <ligand>
        <name>DNA</name>
        <dbReference type="ChEBI" id="CHEBI:16991"/>
    </ligand>
</feature>
<dbReference type="NCBIfam" id="NF002211">
    <property type="entry name" value="PRK01103.1"/>
    <property type="match status" value="1"/>
</dbReference>
<keyword evidence="7 15" id="KW-0378">Hydrolase</keyword>
<evidence type="ECO:0000256" key="6">
    <source>
        <dbReference type="ARBA" id="ARBA00022771"/>
    </source>
</evidence>
<evidence type="ECO:0000256" key="14">
    <source>
        <dbReference type="ARBA" id="ARBA00044632"/>
    </source>
</evidence>
<dbReference type="PROSITE" id="PS01242">
    <property type="entry name" value="ZF_FPG_1"/>
    <property type="match status" value="1"/>
</dbReference>
<dbReference type="Pfam" id="PF01149">
    <property type="entry name" value="Fapy_DNA_glyco"/>
    <property type="match status" value="1"/>
</dbReference>
<name>A0ABQ1JSA5_9PROT</name>
<evidence type="ECO:0000256" key="2">
    <source>
        <dbReference type="ARBA" id="ARBA00009409"/>
    </source>
</evidence>
<dbReference type="Proteomes" id="UP000628854">
    <property type="component" value="Unassembled WGS sequence"/>
</dbReference>
<keyword evidence="12 15" id="KW-0511">Multifunctional enzyme</keyword>
<keyword evidence="5 15" id="KW-0227">DNA damage</keyword>
<evidence type="ECO:0000259" key="17">
    <source>
        <dbReference type="PROSITE" id="PS51068"/>
    </source>
</evidence>
<dbReference type="InterPro" id="IPR010979">
    <property type="entry name" value="Ribosomal_uS13-like_H2TH"/>
</dbReference>
<dbReference type="PANTHER" id="PTHR22993:SF9">
    <property type="entry name" value="FORMAMIDOPYRIMIDINE-DNA GLYCOSYLASE"/>
    <property type="match status" value="1"/>
</dbReference>
<feature type="binding site" evidence="15">
    <location>
        <position position="163"/>
    </location>
    <ligand>
        <name>DNA</name>
        <dbReference type="ChEBI" id="CHEBI:16991"/>
    </ligand>
</feature>
<dbReference type="InterPro" id="IPR000214">
    <property type="entry name" value="Znf_DNA_glyclase/AP_lyase"/>
</dbReference>
<evidence type="ECO:0000256" key="10">
    <source>
        <dbReference type="ARBA" id="ARBA00023204"/>
    </source>
</evidence>
<evidence type="ECO:0000256" key="4">
    <source>
        <dbReference type="ARBA" id="ARBA00022723"/>
    </source>
</evidence>
<evidence type="ECO:0000256" key="12">
    <source>
        <dbReference type="ARBA" id="ARBA00023268"/>
    </source>
</evidence>
<evidence type="ECO:0000256" key="1">
    <source>
        <dbReference type="ARBA" id="ARBA00001668"/>
    </source>
</evidence>
<comment type="subunit">
    <text evidence="3 15">Monomer.</text>
</comment>
<dbReference type="NCBIfam" id="TIGR00577">
    <property type="entry name" value="fpg"/>
    <property type="match status" value="1"/>
</dbReference>
<dbReference type="InterPro" id="IPR010663">
    <property type="entry name" value="Znf_FPG/IleRS"/>
</dbReference>
<evidence type="ECO:0000259" key="16">
    <source>
        <dbReference type="PROSITE" id="PS51066"/>
    </source>
</evidence>
<evidence type="ECO:0000256" key="7">
    <source>
        <dbReference type="ARBA" id="ARBA00022801"/>
    </source>
</evidence>
<evidence type="ECO:0000256" key="3">
    <source>
        <dbReference type="ARBA" id="ARBA00011245"/>
    </source>
</evidence>
<dbReference type="SUPFAM" id="SSF57716">
    <property type="entry name" value="Glucocorticoid receptor-like (DNA-binding domain)"/>
    <property type="match status" value="1"/>
</dbReference>
<evidence type="ECO:0000256" key="13">
    <source>
        <dbReference type="ARBA" id="ARBA00023295"/>
    </source>
</evidence>
<dbReference type="InterPro" id="IPR035937">
    <property type="entry name" value="FPG_N"/>
</dbReference>
<dbReference type="RefSeq" id="WP_084391766.1">
    <property type="nucleotide sequence ID" value="NZ_BMKF01000002.1"/>
</dbReference>
<evidence type="ECO:0000256" key="9">
    <source>
        <dbReference type="ARBA" id="ARBA00023125"/>
    </source>
</evidence>
<keyword evidence="8 15" id="KW-0862">Zinc</keyword>
<dbReference type="HAMAP" id="MF_00103">
    <property type="entry name" value="Fapy_DNA_glycosyl"/>
    <property type="match status" value="1"/>
</dbReference>
<dbReference type="InterPro" id="IPR015886">
    <property type="entry name" value="H2TH_FPG"/>
</dbReference>
<dbReference type="Gene3D" id="3.20.190.10">
    <property type="entry name" value="MutM-like, N-terminal"/>
    <property type="match status" value="1"/>
</dbReference>
<accession>A0ABQ1JSA5</accession>
<dbReference type="Gene3D" id="1.10.8.50">
    <property type="match status" value="1"/>
</dbReference>
<comment type="similarity">
    <text evidence="2 15">Belongs to the FPG family.</text>
</comment>
<comment type="catalytic activity">
    <reaction evidence="1 15">
        <text>Hydrolysis of DNA containing ring-opened 7-methylguanine residues, releasing 2,6-diamino-4-hydroxy-5-(N-methyl)formamidopyrimidine.</text>
        <dbReference type="EC" id="3.2.2.23"/>
    </reaction>
</comment>
<keyword evidence="10 15" id="KW-0234">DNA repair</keyword>
<feature type="binding site" evidence="15">
    <location>
        <position position="120"/>
    </location>
    <ligand>
        <name>DNA</name>
        <dbReference type="ChEBI" id="CHEBI:16991"/>
    </ligand>
</feature>
<feature type="active site" description="Proton donor; for delta-elimination activity" evidence="15">
    <location>
        <position position="272"/>
    </location>
</feature>
<evidence type="ECO:0000313" key="18">
    <source>
        <dbReference type="EMBL" id="GGB75551.1"/>
    </source>
</evidence>
<evidence type="ECO:0000256" key="15">
    <source>
        <dbReference type="HAMAP-Rule" id="MF_00103"/>
    </source>
</evidence>
<keyword evidence="13 15" id="KW-0326">Glycosidase</keyword>
<feature type="domain" description="Formamidopyrimidine-DNA glycosylase catalytic" evidence="17">
    <location>
        <begin position="2"/>
        <end position="123"/>
    </location>
</feature>
<dbReference type="PROSITE" id="PS51068">
    <property type="entry name" value="FPG_CAT"/>
    <property type="match status" value="1"/>
</dbReference>
<gene>
    <name evidence="15 18" type="primary">mutM</name>
    <name evidence="15" type="synonym">fpg</name>
    <name evidence="18" type="ORF">GCM10011503_25320</name>
</gene>
<dbReference type="PANTHER" id="PTHR22993">
    <property type="entry name" value="FORMAMIDOPYRIMIDINE-DNA GLYCOSYLASE"/>
    <property type="match status" value="1"/>
</dbReference>
<comment type="caution">
    <text evidence="18">The sequence shown here is derived from an EMBL/GenBank/DDBJ whole genome shotgun (WGS) entry which is preliminary data.</text>
</comment>
<protein>
    <recommendedName>
        <fullName evidence="15">Formamidopyrimidine-DNA glycosylase</fullName>
        <shortName evidence="15">Fapy-DNA glycosylase</shortName>
        <ecNumber evidence="15">3.2.2.23</ecNumber>
    </recommendedName>
    <alternativeName>
        <fullName evidence="15">DNA-(apurinic or apyrimidinic site) lyase MutM</fullName>
        <shortName evidence="15">AP lyase MutM</shortName>
        <ecNumber evidence="15">4.2.99.18</ecNumber>
    </alternativeName>
</protein>
<keyword evidence="4 15" id="KW-0479">Metal-binding</keyword>
<dbReference type="SUPFAM" id="SSF46946">
    <property type="entry name" value="S13-like H2TH domain"/>
    <property type="match status" value="1"/>
</dbReference>
<evidence type="ECO:0000313" key="19">
    <source>
        <dbReference type="Proteomes" id="UP000628854"/>
    </source>
</evidence>
<dbReference type="SUPFAM" id="SSF81624">
    <property type="entry name" value="N-terminal domain of MutM-like DNA repair proteins"/>
    <property type="match status" value="1"/>
</dbReference>
<dbReference type="CDD" id="cd08966">
    <property type="entry name" value="EcFpg-like_N"/>
    <property type="match status" value="1"/>
</dbReference>
<proteinExistence type="inferred from homology"/>
<evidence type="ECO:0000256" key="11">
    <source>
        <dbReference type="ARBA" id="ARBA00023239"/>
    </source>
</evidence>
<evidence type="ECO:0000256" key="5">
    <source>
        <dbReference type="ARBA" id="ARBA00022763"/>
    </source>
</evidence>
<feature type="active site" description="Proton donor" evidence="15">
    <location>
        <position position="3"/>
    </location>
</feature>
<dbReference type="EMBL" id="BMKF01000002">
    <property type="protein sequence ID" value="GGB75551.1"/>
    <property type="molecule type" value="Genomic_DNA"/>
</dbReference>
<dbReference type="InterPro" id="IPR020629">
    <property type="entry name" value="FPG_Glyclase"/>
</dbReference>
<keyword evidence="6 15" id="KW-0863">Zinc-finger</keyword>
<sequence length="282" mass="31188">MPELPEVETVRRGLSPVMDGKTIEWVQLNRPDLRFPMPSGFAERLSGVRIERLGRRAKFLVAELSSGEALIMHLGMSGRFTITDGTRLGEFHHEVASDPKHDHVIFRMEGEQTVTYNDPRRFGFMELWPLADMEAYPRLAGFGPEPLSNGFSHAWLNEALAGKTGPIKSVLLDQRTIAGLGNIYVCEALYRAGISPKRRANTVPGARAARLTQAINQVIAEAIEAGGSSISDFKAATGELGYFQHSFSVYDRENQPCKTCGAPIRRIVQSGRSSFYCGSCQR</sequence>
<dbReference type="Pfam" id="PF06831">
    <property type="entry name" value="H2TH"/>
    <property type="match status" value="1"/>
</dbReference>
<keyword evidence="19" id="KW-1185">Reference proteome</keyword>
<dbReference type="SMART" id="SM01232">
    <property type="entry name" value="H2TH"/>
    <property type="match status" value="1"/>
</dbReference>
<dbReference type="EC" id="4.2.99.18" evidence="15"/>
<keyword evidence="9 15" id="KW-0238">DNA-binding</keyword>
<comment type="catalytic activity">
    <reaction evidence="14 15">
        <text>2'-deoxyribonucleotide-(2'-deoxyribose 5'-phosphate)-2'-deoxyribonucleotide-DNA = a 3'-end 2'-deoxyribonucleotide-(2,3-dehydro-2,3-deoxyribose 5'-phosphate)-DNA + a 5'-end 5'-phospho-2'-deoxyribonucleoside-DNA + H(+)</text>
        <dbReference type="Rhea" id="RHEA:66592"/>
        <dbReference type="Rhea" id="RHEA-COMP:13180"/>
        <dbReference type="Rhea" id="RHEA-COMP:16897"/>
        <dbReference type="Rhea" id="RHEA-COMP:17067"/>
        <dbReference type="ChEBI" id="CHEBI:15378"/>
        <dbReference type="ChEBI" id="CHEBI:136412"/>
        <dbReference type="ChEBI" id="CHEBI:157695"/>
        <dbReference type="ChEBI" id="CHEBI:167181"/>
        <dbReference type="EC" id="4.2.99.18"/>
    </reaction>
</comment>
<comment type="cofactor">
    <cofactor evidence="15">
        <name>Zn(2+)</name>
        <dbReference type="ChEBI" id="CHEBI:29105"/>
    </cofactor>
    <text evidence="15">Binds 1 zinc ion per subunit.</text>
</comment>
<organism evidence="18 19">
    <name type="scientific">Henriciella pelagia</name>
    <dbReference type="NCBI Taxonomy" id="1977912"/>
    <lineage>
        <taxon>Bacteria</taxon>
        <taxon>Pseudomonadati</taxon>
        <taxon>Pseudomonadota</taxon>
        <taxon>Alphaproteobacteria</taxon>
        <taxon>Hyphomonadales</taxon>
        <taxon>Hyphomonadaceae</taxon>
        <taxon>Henriciella</taxon>
    </lineage>
</organism>
<dbReference type="PROSITE" id="PS51066">
    <property type="entry name" value="ZF_FPG_2"/>
    <property type="match status" value="1"/>
</dbReference>
<feature type="active site" description="Proton donor; for beta-elimination activity" evidence="15">
    <location>
        <position position="58"/>
    </location>
</feature>
<reference evidence="19" key="1">
    <citation type="journal article" date="2019" name="Int. J. Syst. Evol. Microbiol.">
        <title>The Global Catalogue of Microorganisms (GCM) 10K type strain sequencing project: providing services to taxonomists for standard genome sequencing and annotation.</title>
        <authorList>
            <consortium name="The Broad Institute Genomics Platform"/>
            <consortium name="The Broad Institute Genome Sequencing Center for Infectious Disease"/>
            <person name="Wu L."/>
            <person name="Ma J."/>
        </authorList>
    </citation>
    <scope>NUCLEOTIDE SEQUENCE [LARGE SCALE GENOMIC DNA]</scope>
    <source>
        <strain evidence="19">CGMCC 1.15928</strain>
    </source>
</reference>
<dbReference type="EC" id="3.2.2.23" evidence="15"/>
<feature type="active site" description="Schiff-base intermediate with DNA" evidence="15">
    <location>
        <position position="2"/>
    </location>
</feature>
<dbReference type="SMART" id="SM00898">
    <property type="entry name" value="Fapy_DNA_glyco"/>
    <property type="match status" value="1"/>
</dbReference>
<dbReference type="InterPro" id="IPR015887">
    <property type="entry name" value="DNA_glyclase_Znf_dom_DNA_BS"/>
</dbReference>
<keyword evidence="11 15" id="KW-0456">Lyase</keyword>
<comment type="function">
    <text evidence="15">Involved in base excision repair of DNA damaged by oxidation or by mutagenic agents. Acts as DNA glycosylase that recognizes and removes damaged bases. Has a preference for oxidized purines, such as 7,8-dihydro-8-oxoguanine (8-oxoG). Has AP (apurinic/apyrimidinic) lyase activity and introduces nicks in the DNA strand. Cleaves the DNA backbone by beta-delta elimination to generate a single-strand break at the site of the removed base with both 3'- and 5'-phosphates.</text>
</comment>
<dbReference type="InterPro" id="IPR012319">
    <property type="entry name" value="FPG_cat"/>
</dbReference>